<dbReference type="PROSITE" id="PS51194">
    <property type="entry name" value="HELICASE_CTER"/>
    <property type="match status" value="1"/>
</dbReference>
<dbReference type="Pfam" id="PF00271">
    <property type="entry name" value="Helicase_C"/>
    <property type="match status" value="1"/>
</dbReference>
<evidence type="ECO:0000256" key="5">
    <source>
        <dbReference type="SAM" id="Coils"/>
    </source>
</evidence>
<dbReference type="InterPro" id="IPR011545">
    <property type="entry name" value="DEAD/DEAH_box_helicase_dom"/>
</dbReference>
<evidence type="ECO:0000259" key="8">
    <source>
        <dbReference type="PROSITE" id="PS51194"/>
    </source>
</evidence>
<feature type="compositionally biased region" description="Basic residues" evidence="6">
    <location>
        <begin position="271"/>
        <end position="280"/>
    </location>
</feature>
<feature type="domain" description="Helicase ATP-binding" evidence="7">
    <location>
        <begin position="48"/>
        <end position="206"/>
    </location>
</feature>
<sequence length="968" mass="106549">MSTDETSPAAGSDSDGRDSDGRDVNGPLLTEFAAGYPFPLDDYQLDACRRVEKGAGVLVAAPTGAGKTVVGEFAVFCAIANNQKCFYTTPIKALSNQKFHDLAERHGAERVGLLTGDTSINSEGQVVVMTTEVLRNMIYANSPTLNNLGYVVMDEVHYLADRFRGAVWEEVILGLAPMVQLVSLSATVSNAEEFGDWLDEVRGNVEVVVSERRPTPLFQHVMVGKQLLDLFEGEAPTASALAPERAAKVNPELLRVASTETRSQRDDSRRPRGRNGRGKKVVAYGSGQFGGAAARAGNDRGRDDRGRDDRGRDDRGRDDRSRSLVPSRAVMTTQLQRANLLPAICFVFSRQGCDGAVRQLLGSGVRLTTDREATQLLGIAQKHVGAMPPADLRALDHDVFIAALERGIAAHHAGLLPAFKAVVEEGFAAGLIKVVFATETLALGINMPARTVVIERLVKYNGETHADITPGEYTQLTGRAGRRGIDVEGHAVVLWQPGMDPRAVAGLASRRTYPLRSSFSPTYNMTVNLVGRVGREQARRLLEMSFAQFQTDRSVVGQARQRDRHQTEIADYLKAAECHLGDFAEYARLREQVKQLEAESARLRKADRRAEAFQSMLDLEPGDIIHVPGGKHSGWAAVIDPGVRGRNAEPHPLVVTENRDFVRLTLNDFPTPVSPVGRMRVQKRLDPRTPADRRALASSFLAKLESLAPQPDDVHGPRADEQLAGRIEHLRHQLRTHPCHHCPDRETHARFAERAMRLEREVDQASRKAEARSNTIAKRFDKLCQVLESLGYLGEDDHEVTTQGRMLARIYSELDLVTTECIRDGVFDGLDAPQLAAVLSSLVYETRRVDQGRMARMPDGRSEHAQQRLRNTWRQVSLVERDFRLDRAPEPDIGFAEAAHAWAAGRPLATVLGQSGLPAGDFVRWVRQVIDMAGQVGTAAGPGDLRRTCREVVDAMRRGVVAFDPDED</sequence>
<evidence type="ECO:0000256" key="6">
    <source>
        <dbReference type="SAM" id="MobiDB-lite"/>
    </source>
</evidence>
<keyword evidence="1" id="KW-0547">Nucleotide-binding</keyword>
<evidence type="ECO:0000256" key="3">
    <source>
        <dbReference type="ARBA" id="ARBA00022806"/>
    </source>
</evidence>
<dbReference type="InterPro" id="IPR014001">
    <property type="entry name" value="Helicase_ATP-bd"/>
</dbReference>
<dbReference type="GO" id="GO:0004386">
    <property type="term" value="F:helicase activity"/>
    <property type="evidence" value="ECO:0007669"/>
    <property type="project" value="UniProtKB-KW"/>
</dbReference>
<comment type="caution">
    <text evidence="9">The sequence shown here is derived from an EMBL/GenBank/DDBJ whole genome shotgun (WGS) entry which is preliminary data.</text>
</comment>
<feature type="compositionally biased region" description="Basic and acidic residues" evidence="6">
    <location>
        <begin position="297"/>
        <end position="322"/>
    </location>
</feature>
<dbReference type="Gene3D" id="1.10.3380.30">
    <property type="match status" value="1"/>
</dbReference>
<dbReference type="PROSITE" id="PS51192">
    <property type="entry name" value="HELICASE_ATP_BIND_1"/>
    <property type="match status" value="1"/>
</dbReference>
<evidence type="ECO:0000259" key="7">
    <source>
        <dbReference type="PROSITE" id="PS51192"/>
    </source>
</evidence>
<dbReference type="InterPro" id="IPR003593">
    <property type="entry name" value="AAA+_ATPase"/>
</dbReference>
<organism evidence="9 10">
    <name type="scientific">Luteococcus sanguinis</name>
    <dbReference type="NCBI Taxonomy" id="174038"/>
    <lineage>
        <taxon>Bacteria</taxon>
        <taxon>Bacillati</taxon>
        <taxon>Actinomycetota</taxon>
        <taxon>Actinomycetes</taxon>
        <taxon>Propionibacteriales</taxon>
        <taxon>Propionibacteriaceae</taxon>
        <taxon>Luteococcus</taxon>
    </lineage>
</organism>
<dbReference type="SMART" id="SM00382">
    <property type="entry name" value="AAA"/>
    <property type="match status" value="1"/>
</dbReference>
<dbReference type="Pfam" id="PF26090">
    <property type="entry name" value="SH3_HelY"/>
    <property type="match status" value="1"/>
</dbReference>
<evidence type="ECO:0000256" key="4">
    <source>
        <dbReference type="ARBA" id="ARBA00022840"/>
    </source>
</evidence>
<dbReference type="InterPro" id="IPR027417">
    <property type="entry name" value="P-loop_NTPase"/>
</dbReference>
<keyword evidence="2" id="KW-0378">Hydrolase</keyword>
<reference evidence="10" key="1">
    <citation type="journal article" date="2019" name="Int. J. Syst. Evol. Microbiol.">
        <title>The Global Catalogue of Microorganisms (GCM) 10K type strain sequencing project: providing services to taxonomists for standard genome sequencing and annotation.</title>
        <authorList>
            <consortium name="The Broad Institute Genomics Platform"/>
            <consortium name="The Broad Institute Genome Sequencing Center for Infectious Disease"/>
            <person name="Wu L."/>
            <person name="Ma J."/>
        </authorList>
    </citation>
    <scope>NUCLEOTIDE SEQUENCE [LARGE SCALE GENOMIC DNA]</scope>
    <source>
        <strain evidence="10">CGMCC 1.15277</strain>
    </source>
</reference>
<feature type="domain" description="Helicase C-terminal" evidence="8">
    <location>
        <begin position="334"/>
        <end position="531"/>
    </location>
</feature>
<dbReference type="RefSeq" id="WP_343885610.1">
    <property type="nucleotide sequence ID" value="NZ_BAAAKI010000009.1"/>
</dbReference>
<dbReference type="PANTHER" id="PTHR12131">
    <property type="entry name" value="ATP-DEPENDENT RNA AND DNA HELICASE"/>
    <property type="match status" value="1"/>
</dbReference>
<evidence type="ECO:0000256" key="2">
    <source>
        <dbReference type="ARBA" id="ARBA00022801"/>
    </source>
</evidence>
<dbReference type="Pfam" id="PF00270">
    <property type="entry name" value="DEAD"/>
    <property type="match status" value="1"/>
</dbReference>
<dbReference type="Proteomes" id="UP001596266">
    <property type="component" value="Unassembled WGS sequence"/>
</dbReference>
<dbReference type="InterPro" id="IPR001650">
    <property type="entry name" value="Helicase_C-like"/>
</dbReference>
<keyword evidence="5" id="KW-0175">Coiled coil</keyword>
<accession>A0ABW1X336</accession>
<dbReference type="InterPro" id="IPR012961">
    <property type="entry name" value="Ski2/MTR4_C"/>
</dbReference>
<dbReference type="Pfam" id="PF08148">
    <property type="entry name" value="DSHCT"/>
    <property type="match status" value="1"/>
</dbReference>
<dbReference type="SMART" id="SM01142">
    <property type="entry name" value="DSHCT"/>
    <property type="match status" value="1"/>
</dbReference>
<dbReference type="Gene3D" id="3.40.50.300">
    <property type="entry name" value="P-loop containing nucleotide triphosphate hydrolases"/>
    <property type="match status" value="2"/>
</dbReference>
<evidence type="ECO:0000313" key="9">
    <source>
        <dbReference type="EMBL" id="MFC6396602.1"/>
    </source>
</evidence>
<evidence type="ECO:0000256" key="1">
    <source>
        <dbReference type="ARBA" id="ARBA00022741"/>
    </source>
</evidence>
<protein>
    <submittedName>
        <fullName evidence="9">DEAD/DEAH box helicase</fullName>
    </submittedName>
</protein>
<evidence type="ECO:0000313" key="10">
    <source>
        <dbReference type="Proteomes" id="UP001596266"/>
    </source>
</evidence>
<dbReference type="InterPro" id="IPR058621">
    <property type="entry name" value="SH3_HelY"/>
</dbReference>
<gene>
    <name evidence="9" type="ORF">ACFP57_06335</name>
</gene>
<dbReference type="SMART" id="SM00490">
    <property type="entry name" value="HELICc"/>
    <property type="match status" value="1"/>
</dbReference>
<dbReference type="EMBL" id="JBHSUA010000013">
    <property type="protein sequence ID" value="MFC6396602.1"/>
    <property type="molecule type" value="Genomic_DNA"/>
</dbReference>
<dbReference type="InterPro" id="IPR050699">
    <property type="entry name" value="RNA-DNA_Helicase"/>
</dbReference>
<feature type="region of interest" description="Disordered" evidence="6">
    <location>
        <begin position="252"/>
        <end position="326"/>
    </location>
</feature>
<name>A0ABW1X336_9ACTN</name>
<keyword evidence="10" id="KW-1185">Reference proteome</keyword>
<dbReference type="SUPFAM" id="SSF52540">
    <property type="entry name" value="P-loop containing nucleoside triphosphate hydrolases"/>
    <property type="match status" value="1"/>
</dbReference>
<feature type="coiled-coil region" evidence="5">
    <location>
        <begin position="748"/>
        <end position="775"/>
    </location>
</feature>
<dbReference type="PANTHER" id="PTHR12131:SF1">
    <property type="entry name" value="ATP-DEPENDENT RNA HELICASE SUPV3L1, MITOCHONDRIAL-RELATED"/>
    <property type="match status" value="1"/>
</dbReference>
<proteinExistence type="predicted"/>
<dbReference type="SMART" id="SM00487">
    <property type="entry name" value="DEXDc"/>
    <property type="match status" value="1"/>
</dbReference>
<keyword evidence="3 9" id="KW-0347">Helicase</keyword>
<keyword evidence="4" id="KW-0067">ATP-binding</keyword>
<feature type="compositionally biased region" description="Basic and acidic residues" evidence="6">
    <location>
        <begin position="14"/>
        <end position="23"/>
    </location>
</feature>
<feature type="region of interest" description="Disordered" evidence="6">
    <location>
        <begin position="1"/>
        <end position="26"/>
    </location>
</feature>
<dbReference type="CDD" id="cd18795">
    <property type="entry name" value="SF2_C_Ski2"/>
    <property type="match status" value="1"/>
</dbReference>